<gene>
    <name evidence="1" type="ORF">A2W14_03625</name>
</gene>
<reference evidence="1 2" key="1">
    <citation type="journal article" date="2016" name="Nat. Commun.">
        <title>Thousands of microbial genomes shed light on interconnected biogeochemical processes in an aquifer system.</title>
        <authorList>
            <person name="Anantharaman K."/>
            <person name="Brown C.T."/>
            <person name="Hug L.A."/>
            <person name="Sharon I."/>
            <person name="Castelle C.J."/>
            <person name="Probst A.J."/>
            <person name="Thomas B.C."/>
            <person name="Singh A."/>
            <person name="Wilkins M.J."/>
            <person name="Karaoz U."/>
            <person name="Brodie E.L."/>
            <person name="Williams K.H."/>
            <person name="Hubbard S.S."/>
            <person name="Banfield J.F."/>
        </authorList>
    </citation>
    <scope>NUCLEOTIDE SEQUENCE [LARGE SCALE GENOMIC DNA]</scope>
</reference>
<name>A0A1F5YTC7_9BACT</name>
<dbReference type="Proteomes" id="UP000176665">
    <property type="component" value="Unassembled WGS sequence"/>
</dbReference>
<comment type="caution">
    <text evidence="1">The sequence shown here is derived from an EMBL/GenBank/DDBJ whole genome shotgun (WGS) entry which is preliminary data.</text>
</comment>
<evidence type="ECO:0000313" key="2">
    <source>
        <dbReference type="Proteomes" id="UP000176665"/>
    </source>
</evidence>
<accession>A0A1F5YTC7</accession>
<dbReference type="STRING" id="1798371.A2W14_03625"/>
<evidence type="ECO:0000313" key="1">
    <source>
        <dbReference type="EMBL" id="OGG03162.1"/>
    </source>
</evidence>
<dbReference type="EMBL" id="MFJA01000038">
    <property type="protein sequence ID" value="OGG03162.1"/>
    <property type="molecule type" value="Genomic_DNA"/>
</dbReference>
<proteinExistence type="predicted"/>
<protein>
    <recommendedName>
        <fullName evidence="3">FCP1 homology domain-containing protein</fullName>
    </recommendedName>
</protein>
<evidence type="ECO:0008006" key="3">
    <source>
        <dbReference type="Google" id="ProtNLM"/>
    </source>
</evidence>
<organism evidence="1 2">
    <name type="scientific">Candidatus Gottesmanbacteria bacterium RBG_16_37_8</name>
    <dbReference type="NCBI Taxonomy" id="1798371"/>
    <lineage>
        <taxon>Bacteria</taxon>
        <taxon>Candidatus Gottesmaniibacteriota</taxon>
    </lineage>
</organism>
<sequence>MKRKIRVGLDFDGVVAYNPFRIVRAPWAFFKSRILGIRKLTFFYPKTNFSKFIWKLMHDSSIFPAKGKNLLMDLVNNDLIEVHLVSGRFSFLDDHLYSWLDRYGMRKIFKSINWNRKDKQPHKFKEELIRNKKIEIFVEDNWDIVEYLGESNKNYGKRVKIFWIYNLVDRLRKYEYKYPYLEKALEAIIKEQ</sequence>
<dbReference type="AlphaFoldDB" id="A0A1F5YTC7"/>